<evidence type="ECO:0000313" key="1">
    <source>
        <dbReference type="EMBL" id="GIG93558.1"/>
    </source>
</evidence>
<sequence length="111" mass="12652">MAGYLDDGADGFFPRHRCRLMSLGARPEDLPERKAFMVNQIFQFHGHKWIYDLDELRYALGTAGFDPAAISVRSFGRSAVPHLAALDRAVRNDETMYVDVRRTTTADPQHR</sequence>
<accession>A0ABQ4EFR0</accession>
<gene>
    <name evidence="1" type="ORF">Pma05_01310</name>
</gene>
<evidence type="ECO:0000313" key="2">
    <source>
        <dbReference type="Proteomes" id="UP000621500"/>
    </source>
</evidence>
<comment type="caution">
    <text evidence="1">The sequence shown here is derived from an EMBL/GenBank/DDBJ whole genome shotgun (WGS) entry which is preliminary data.</text>
</comment>
<protein>
    <recommendedName>
        <fullName evidence="3">Methyltransferase</fullName>
    </recommendedName>
</protein>
<organism evidence="1 2">
    <name type="scientific">Plantactinospora mayteni</name>
    <dbReference type="NCBI Taxonomy" id="566021"/>
    <lineage>
        <taxon>Bacteria</taxon>
        <taxon>Bacillati</taxon>
        <taxon>Actinomycetota</taxon>
        <taxon>Actinomycetes</taxon>
        <taxon>Micromonosporales</taxon>
        <taxon>Micromonosporaceae</taxon>
        <taxon>Plantactinospora</taxon>
    </lineage>
</organism>
<reference evidence="1 2" key="1">
    <citation type="submission" date="2021-01" db="EMBL/GenBank/DDBJ databases">
        <title>Whole genome shotgun sequence of Plantactinospora mayteni NBRC 109088.</title>
        <authorList>
            <person name="Komaki H."/>
            <person name="Tamura T."/>
        </authorList>
    </citation>
    <scope>NUCLEOTIDE SEQUENCE [LARGE SCALE GENOMIC DNA]</scope>
    <source>
        <strain evidence="1 2">NBRC 109088</strain>
    </source>
</reference>
<dbReference type="Proteomes" id="UP000621500">
    <property type="component" value="Unassembled WGS sequence"/>
</dbReference>
<dbReference type="RefSeq" id="WP_203855248.1">
    <property type="nucleotide sequence ID" value="NZ_BAAAZQ010000003.1"/>
</dbReference>
<name>A0ABQ4EFR0_9ACTN</name>
<proteinExistence type="predicted"/>
<dbReference type="EMBL" id="BONX01000002">
    <property type="protein sequence ID" value="GIG93558.1"/>
    <property type="molecule type" value="Genomic_DNA"/>
</dbReference>
<evidence type="ECO:0008006" key="3">
    <source>
        <dbReference type="Google" id="ProtNLM"/>
    </source>
</evidence>
<keyword evidence="2" id="KW-1185">Reference proteome</keyword>